<keyword evidence="2" id="KW-1185">Reference proteome</keyword>
<dbReference type="AlphaFoldDB" id="K6WND4"/>
<organism evidence="1 2">
    <name type="scientific">Kineosphaera limosa NBRC 100340</name>
    <dbReference type="NCBI Taxonomy" id="1184609"/>
    <lineage>
        <taxon>Bacteria</taxon>
        <taxon>Bacillati</taxon>
        <taxon>Actinomycetota</taxon>
        <taxon>Actinomycetes</taxon>
        <taxon>Micrococcales</taxon>
        <taxon>Dermatophilaceae</taxon>
        <taxon>Kineosphaera</taxon>
    </lineage>
</organism>
<proteinExistence type="predicted"/>
<dbReference type="STRING" id="1184609.KILIM_018_00430"/>
<dbReference type="EMBL" id="BAHD01000018">
    <property type="protein sequence ID" value="GAB95296.1"/>
    <property type="molecule type" value="Genomic_DNA"/>
</dbReference>
<accession>K6WND4</accession>
<reference evidence="1 2" key="1">
    <citation type="submission" date="2012-08" db="EMBL/GenBank/DDBJ databases">
        <title>Whole genome shotgun sequence of Kineosphaera limosa NBRC 100340.</title>
        <authorList>
            <person name="Yoshida I."/>
            <person name="Isaki S."/>
            <person name="Hosoyama A."/>
            <person name="Tsuchikane K."/>
            <person name="Katsumata H."/>
            <person name="Ando Y."/>
            <person name="Ohji S."/>
            <person name="Hamada M."/>
            <person name="Tamura T."/>
            <person name="Yamazoe A."/>
            <person name="Yamazaki S."/>
            <person name="Fujita N."/>
        </authorList>
    </citation>
    <scope>NUCLEOTIDE SEQUENCE [LARGE SCALE GENOMIC DNA]</scope>
    <source>
        <strain evidence="1 2">NBRC 100340</strain>
    </source>
</reference>
<name>K6WND4_9MICO</name>
<evidence type="ECO:0000313" key="1">
    <source>
        <dbReference type="EMBL" id="GAB95296.1"/>
    </source>
</evidence>
<comment type="caution">
    <text evidence="1">The sequence shown here is derived from an EMBL/GenBank/DDBJ whole genome shotgun (WGS) entry which is preliminary data.</text>
</comment>
<dbReference type="Proteomes" id="UP000008366">
    <property type="component" value="Unassembled WGS sequence"/>
</dbReference>
<gene>
    <name evidence="1" type="ORF">KILIM_018_00430</name>
</gene>
<evidence type="ECO:0000313" key="2">
    <source>
        <dbReference type="Proteomes" id="UP000008366"/>
    </source>
</evidence>
<sequence length="97" mass="11094">MFGLWMRHLRGVIDADLLDHVAASTGLTPGEAQRVVEDVIAWYREPVGDYVRRRHAELQVHGVRNQQAFERIAGELGERVVAPPHLSQRQLRRIVYG</sequence>
<dbReference type="eggNOG" id="ENOG5032U30">
    <property type="taxonomic scope" value="Bacteria"/>
</dbReference>
<protein>
    <submittedName>
        <fullName evidence="1">Uncharacterized protein</fullName>
    </submittedName>
</protein>